<gene>
    <name evidence="1" type="ORF">IC602_09195</name>
</gene>
<dbReference type="RefSeq" id="WP_189777994.1">
    <property type="nucleotide sequence ID" value="NZ_JACWEZ010000004.1"/>
</dbReference>
<accession>A0ABR7VNA6</accession>
<evidence type="ECO:0000313" key="2">
    <source>
        <dbReference type="Proteomes" id="UP000621631"/>
    </source>
</evidence>
<evidence type="ECO:0000313" key="1">
    <source>
        <dbReference type="EMBL" id="MBD1222786.1"/>
    </source>
</evidence>
<dbReference type="Proteomes" id="UP000621631">
    <property type="component" value="Unassembled WGS sequence"/>
</dbReference>
<reference evidence="1 2" key="1">
    <citation type="submission" date="2020-09" db="EMBL/GenBank/DDBJ databases">
        <title>Draft Genome Sequences of Oil-Oxidizing Bacteria Halomonas titanicae, Marinobacter lutaoensis, and Virgibacillus halodenitrificans Isolated from Highly Saline Environments.</title>
        <authorList>
            <person name="Grouzdev D.S."/>
            <person name="Sokolova D.S."/>
            <person name="Semenova E.M."/>
            <person name="Borzenkov I.A."/>
            <person name="Bidzhieva S.K."/>
            <person name="Poltaraus A.B."/>
            <person name="Nazina T.N."/>
        </authorList>
    </citation>
    <scope>NUCLEOTIDE SEQUENCE [LARGE SCALE GENOMIC DNA]</scope>
    <source>
        <strain evidence="1 2">VKM B-3472D</strain>
    </source>
</reference>
<protein>
    <submittedName>
        <fullName evidence="1">Uncharacterized protein</fullName>
    </submittedName>
</protein>
<organism evidence="1 2">
    <name type="scientific">Virgibacillus halodenitrificans</name>
    <name type="common">Bacillus halodenitrificans</name>
    <dbReference type="NCBI Taxonomy" id="1482"/>
    <lineage>
        <taxon>Bacteria</taxon>
        <taxon>Bacillati</taxon>
        <taxon>Bacillota</taxon>
        <taxon>Bacilli</taxon>
        <taxon>Bacillales</taxon>
        <taxon>Bacillaceae</taxon>
        <taxon>Virgibacillus</taxon>
    </lineage>
</organism>
<proteinExistence type="predicted"/>
<keyword evidence="2" id="KW-1185">Reference proteome</keyword>
<dbReference type="EMBL" id="JACWEZ010000004">
    <property type="protein sequence ID" value="MBD1222786.1"/>
    <property type="molecule type" value="Genomic_DNA"/>
</dbReference>
<comment type="caution">
    <text evidence="1">The sequence shown here is derived from an EMBL/GenBank/DDBJ whole genome shotgun (WGS) entry which is preliminary data.</text>
</comment>
<name>A0ABR7VNA6_VIRHA</name>
<sequence length="99" mass="11536">MPKQINYEIVAKNLIDSLLGDWLKAVTFKENLNQLLVTNKLAKICYYDGLPVKEVLDIAKKRNEIFYFLPDQIDIHSLQSELENKIEKLKEISLNNSEK</sequence>